<name>A0ABW6MDX4_9ACTN</name>
<dbReference type="Proteomes" id="UP001601303">
    <property type="component" value="Unassembled WGS sequence"/>
</dbReference>
<dbReference type="EMBL" id="JBIAHM010000012">
    <property type="protein sequence ID" value="MFE9602945.1"/>
    <property type="molecule type" value="Genomic_DNA"/>
</dbReference>
<comment type="caution">
    <text evidence="2">The sequence shown here is derived from an EMBL/GenBank/DDBJ whole genome shotgun (WGS) entry which is preliminary data.</text>
</comment>
<evidence type="ECO:0000256" key="1">
    <source>
        <dbReference type="SAM" id="MobiDB-lite"/>
    </source>
</evidence>
<evidence type="ECO:0000313" key="3">
    <source>
        <dbReference type="Proteomes" id="UP001601303"/>
    </source>
</evidence>
<protein>
    <submittedName>
        <fullName evidence="2">Uncharacterized protein</fullName>
    </submittedName>
</protein>
<organism evidence="2 3">
    <name type="scientific">Streptomyces hokutonensis</name>
    <dbReference type="NCBI Taxonomy" id="1306990"/>
    <lineage>
        <taxon>Bacteria</taxon>
        <taxon>Bacillati</taxon>
        <taxon>Actinomycetota</taxon>
        <taxon>Actinomycetes</taxon>
        <taxon>Kitasatosporales</taxon>
        <taxon>Streptomycetaceae</taxon>
        <taxon>Streptomyces</taxon>
    </lineage>
</organism>
<proteinExistence type="predicted"/>
<gene>
    <name evidence="2" type="ORF">ACFYNQ_30835</name>
</gene>
<feature type="compositionally biased region" description="Basic and acidic residues" evidence="1">
    <location>
        <begin position="265"/>
        <end position="281"/>
    </location>
</feature>
<dbReference type="RefSeq" id="WP_388111224.1">
    <property type="nucleotide sequence ID" value="NZ_JBIAHM010000012.1"/>
</dbReference>
<sequence length="281" mass="30702">MVVLVGVVVSALGRLKYCHNRGRRIHRIVDLVLPRGLVSRKSAGIARVVEGLSPASCIRTPLKQRTPAVDPKFVRISSPKTPTRKAAHMSNSLVRVSDGHLVFGEAVSRIAESLNPLGTVARLVAESYALTTEMRRINLEKTQAADSKEITLALLDQRRRESSAMLRQQQQELGQADTSAQSLRECMVNMQRETVKPGLASEERIAYVELTKHLTTMIVQHHTQQAGGLAVALDQLLNGAGATALAPASRNAGSQRPTAPRQRPGRHDARQTRRTAGRDRG</sequence>
<reference evidence="2 3" key="1">
    <citation type="submission" date="2024-10" db="EMBL/GenBank/DDBJ databases">
        <title>The Natural Products Discovery Center: Release of the First 8490 Sequenced Strains for Exploring Actinobacteria Biosynthetic Diversity.</title>
        <authorList>
            <person name="Kalkreuter E."/>
            <person name="Kautsar S.A."/>
            <person name="Yang D."/>
            <person name="Bader C.D."/>
            <person name="Teijaro C.N."/>
            <person name="Fluegel L."/>
            <person name="Davis C.M."/>
            <person name="Simpson J.R."/>
            <person name="Lauterbach L."/>
            <person name="Steele A.D."/>
            <person name="Gui C."/>
            <person name="Meng S."/>
            <person name="Li G."/>
            <person name="Viehrig K."/>
            <person name="Ye F."/>
            <person name="Su P."/>
            <person name="Kiefer A.F."/>
            <person name="Nichols A."/>
            <person name="Cepeda A.J."/>
            <person name="Yan W."/>
            <person name="Fan B."/>
            <person name="Jiang Y."/>
            <person name="Adhikari A."/>
            <person name="Zheng C.-J."/>
            <person name="Schuster L."/>
            <person name="Cowan T.M."/>
            <person name="Smanski M.J."/>
            <person name="Chevrette M.G."/>
            <person name="De Carvalho L.P.S."/>
            <person name="Shen B."/>
        </authorList>
    </citation>
    <scope>NUCLEOTIDE SEQUENCE [LARGE SCALE GENOMIC DNA]</scope>
    <source>
        <strain evidence="2 3">NPDC006488</strain>
    </source>
</reference>
<evidence type="ECO:0000313" key="2">
    <source>
        <dbReference type="EMBL" id="MFE9602945.1"/>
    </source>
</evidence>
<accession>A0ABW6MDX4</accession>
<keyword evidence="3" id="KW-1185">Reference proteome</keyword>
<feature type="region of interest" description="Disordered" evidence="1">
    <location>
        <begin position="245"/>
        <end position="281"/>
    </location>
</feature>